<gene>
    <name evidence="7" type="ORF">BCR41DRAFT_340980</name>
</gene>
<dbReference type="PROSITE" id="PS00065">
    <property type="entry name" value="D_2_HYDROXYACID_DH_1"/>
    <property type="match status" value="1"/>
</dbReference>
<dbReference type="OrthoDB" id="298012at2759"/>
<dbReference type="GO" id="GO:0030267">
    <property type="term" value="F:glyoxylate reductase (NADPH) activity"/>
    <property type="evidence" value="ECO:0007669"/>
    <property type="project" value="TreeGrafter"/>
</dbReference>
<dbReference type="PANTHER" id="PTHR10996:SF257">
    <property type="entry name" value="GLYOXYLATE REDUCTASE 1"/>
    <property type="match status" value="1"/>
</dbReference>
<dbReference type="EMBL" id="MCFF01000047">
    <property type="protein sequence ID" value="ORZ06134.1"/>
    <property type="molecule type" value="Genomic_DNA"/>
</dbReference>
<keyword evidence="2 4" id="KW-0560">Oxidoreductase</keyword>
<evidence type="ECO:0000256" key="1">
    <source>
        <dbReference type="ARBA" id="ARBA00005854"/>
    </source>
</evidence>
<evidence type="ECO:0000259" key="5">
    <source>
        <dbReference type="Pfam" id="PF00389"/>
    </source>
</evidence>
<sequence length="373" mass="41123">MNWLKSKMGSHGWDLTEDDIKKPNILFLGPIEYAKQELEDFEEYFTVKYHEGGREEFIQMCKKGKYNGYAAILWNPSNDSNSIGPLDKELVSHLPESLSVISLPYAGYDRFDIDACTARDITVTNTPGVVSAATADTAMFLIMGCLRHFTQGQTNLRQGKWLTGITSGRDLASSALGIIGLGGVGKAIAKRATASGMVVNYYNRKRLDIRVEAEYNVQYAAYETLLRESDVIVIAVPLSASTRHMISTPQFEKMKKGVVLINVARGPIVDEAALVEALNSGKVSSAGLDVFEFEPKVHEGLLSHPRCTLLPHMGTHCEGSRLDMEKLALRNSKRFLMDGEAITPINKIEAAGKPLEHLMTDGIDISKLNITLQ</sequence>
<evidence type="ECO:0000313" key="8">
    <source>
        <dbReference type="Proteomes" id="UP000193648"/>
    </source>
</evidence>
<organism evidence="7 8">
    <name type="scientific">Lobosporangium transversale</name>
    <dbReference type="NCBI Taxonomy" id="64571"/>
    <lineage>
        <taxon>Eukaryota</taxon>
        <taxon>Fungi</taxon>
        <taxon>Fungi incertae sedis</taxon>
        <taxon>Mucoromycota</taxon>
        <taxon>Mortierellomycotina</taxon>
        <taxon>Mortierellomycetes</taxon>
        <taxon>Mortierellales</taxon>
        <taxon>Mortierellaceae</taxon>
        <taxon>Lobosporangium</taxon>
    </lineage>
</organism>
<dbReference type="AlphaFoldDB" id="A0A1Y2GCP3"/>
<reference evidence="7 8" key="1">
    <citation type="submission" date="2016-07" db="EMBL/GenBank/DDBJ databases">
        <title>Pervasive Adenine N6-methylation of Active Genes in Fungi.</title>
        <authorList>
            <consortium name="DOE Joint Genome Institute"/>
            <person name="Mondo S.J."/>
            <person name="Dannebaum R.O."/>
            <person name="Kuo R.C."/>
            <person name="Labutti K."/>
            <person name="Haridas S."/>
            <person name="Kuo A."/>
            <person name="Salamov A."/>
            <person name="Ahrendt S.R."/>
            <person name="Lipzen A."/>
            <person name="Sullivan W."/>
            <person name="Andreopoulos W.B."/>
            <person name="Clum A."/>
            <person name="Lindquist E."/>
            <person name="Daum C."/>
            <person name="Ramamoorthy G.K."/>
            <person name="Gryganskyi A."/>
            <person name="Culley D."/>
            <person name="Magnuson J.K."/>
            <person name="James T.Y."/>
            <person name="O'Malley M.A."/>
            <person name="Stajich J.E."/>
            <person name="Spatafora J.W."/>
            <person name="Visel A."/>
            <person name="Grigoriev I.V."/>
        </authorList>
    </citation>
    <scope>NUCLEOTIDE SEQUENCE [LARGE SCALE GENOMIC DNA]</scope>
    <source>
        <strain evidence="7 8">NRRL 3116</strain>
    </source>
</reference>
<comment type="similarity">
    <text evidence="1 4">Belongs to the D-isomer specific 2-hydroxyacid dehydrogenase family.</text>
</comment>
<dbReference type="GeneID" id="33564067"/>
<dbReference type="RefSeq" id="XP_021877403.1">
    <property type="nucleotide sequence ID" value="XM_022022223.1"/>
</dbReference>
<dbReference type="PANTHER" id="PTHR10996">
    <property type="entry name" value="2-HYDROXYACID DEHYDROGENASE-RELATED"/>
    <property type="match status" value="1"/>
</dbReference>
<evidence type="ECO:0000259" key="6">
    <source>
        <dbReference type="Pfam" id="PF02826"/>
    </source>
</evidence>
<dbReference type="Proteomes" id="UP000193648">
    <property type="component" value="Unassembled WGS sequence"/>
</dbReference>
<dbReference type="GO" id="GO:0051287">
    <property type="term" value="F:NAD binding"/>
    <property type="evidence" value="ECO:0007669"/>
    <property type="project" value="InterPro"/>
</dbReference>
<keyword evidence="3" id="KW-0520">NAD</keyword>
<protein>
    <submittedName>
        <fullName evidence="7">Glyoxylate/hydroxypyruvate reductase</fullName>
    </submittedName>
</protein>
<evidence type="ECO:0000313" key="7">
    <source>
        <dbReference type="EMBL" id="ORZ06134.1"/>
    </source>
</evidence>
<dbReference type="InterPro" id="IPR050223">
    <property type="entry name" value="D-isomer_2-hydroxyacid_DH"/>
</dbReference>
<dbReference type="GO" id="GO:0016618">
    <property type="term" value="F:hydroxypyruvate reductase [NAD(P)H] activity"/>
    <property type="evidence" value="ECO:0007669"/>
    <property type="project" value="TreeGrafter"/>
</dbReference>
<dbReference type="Pfam" id="PF02826">
    <property type="entry name" value="2-Hacid_dh_C"/>
    <property type="match status" value="1"/>
</dbReference>
<feature type="domain" description="D-isomer specific 2-hydroxyacid dehydrogenase catalytic" evidence="5">
    <location>
        <begin position="26"/>
        <end position="346"/>
    </location>
</feature>
<accession>A0A1Y2GCP3</accession>
<dbReference type="Gene3D" id="3.40.50.720">
    <property type="entry name" value="NAD(P)-binding Rossmann-like Domain"/>
    <property type="match status" value="2"/>
</dbReference>
<dbReference type="STRING" id="64571.A0A1Y2GCP3"/>
<dbReference type="InterPro" id="IPR036291">
    <property type="entry name" value="NAD(P)-bd_dom_sf"/>
</dbReference>
<keyword evidence="7" id="KW-0670">Pyruvate</keyword>
<comment type="caution">
    <text evidence="7">The sequence shown here is derived from an EMBL/GenBank/DDBJ whole genome shotgun (WGS) entry which is preliminary data.</text>
</comment>
<dbReference type="CDD" id="cd12168">
    <property type="entry name" value="Mand_dh_like"/>
    <property type="match status" value="1"/>
</dbReference>
<evidence type="ECO:0000256" key="2">
    <source>
        <dbReference type="ARBA" id="ARBA00023002"/>
    </source>
</evidence>
<feature type="domain" description="D-isomer specific 2-hydroxyacid dehydrogenase NAD-binding" evidence="6">
    <location>
        <begin position="140"/>
        <end position="314"/>
    </location>
</feature>
<name>A0A1Y2GCP3_9FUNG</name>
<dbReference type="GO" id="GO:0005829">
    <property type="term" value="C:cytosol"/>
    <property type="evidence" value="ECO:0007669"/>
    <property type="project" value="TreeGrafter"/>
</dbReference>
<dbReference type="FunFam" id="3.40.50.720:FF:000203">
    <property type="entry name" value="D-3-phosphoglycerate dehydrogenase (SerA)"/>
    <property type="match status" value="1"/>
</dbReference>
<keyword evidence="8" id="KW-1185">Reference proteome</keyword>
<dbReference type="Pfam" id="PF00389">
    <property type="entry name" value="2-Hacid_dh"/>
    <property type="match status" value="1"/>
</dbReference>
<dbReference type="PROSITE" id="PS00671">
    <property type="entry name" value="D_2_HYDROXYACID_DH_3"/>
    <property type="match status" value="1"/>
</dbReference>
<proteinExistence type="inferred from homology"/>
<dbReference type="InterPro" id="IPR006140">
    <property type="entry name" value="D-isomer_DH_NAD-bd"/>
</dbReference>
<dbReference type="InterPro" id="IPR029752">
    <property type="entry name" value="D-isomer_DH_CS1"/>
</dbReference>
<dbReference type="InterPro" id="IPR006139">
    <property type="entry name" value="D-isomer_2_OHA_DH_cat_dom"/>
</dbReference>
<dbReference type="SUPFAM" id="SSF52283">
    <property type="entry name" value="Formate/glycerate dehydrogenase catalytic domain-like"/>
    <property type="match status" value="1"/>
</dbReference>
<dbReference type="InterPro" id="IPR029753">
    <property type="entry name" value="D-isomer_DH_CS"/>
</dbReference>
<dbReference type="InParanoid" id="A0A1Y2GCP3"/>
<evidence type="ECO:0000256" key="3">
    <source>
        <dbReference type="ARBA" id="ARBA00023027"/>
    </source>
</evidence>
<dbReference type="FunCoup" id="A0A1Y2GCP3">
    <property type="interactions" value="359"/>
</dbReference>
<evidence type="ECO:0000256" key="4">
    <source>
        <dbReference type="RuleBase" id="RU003719"/>
    </source>
</evidence>
<dbReference type="SUPFAM" id="SSF51735">
    <property type="entry name" value="NAD(P)-binding Rossmann-fold domains"/>
    <property type="match status" value="1"/>
</dbReference>